<accession>A0A8D8H9B8</accession>
<name>A0A8D8H9B8_CULPI</name>
<dbReference type="EMBL" id="HBUE01308712">
    <property type="protein sequence ID" value="CAG6582378.1"/>
    <property type="molecule type" value="Transcribed_RNA"/>
</dbReference>
<dbReference type="EMBL" id="HBUE01202527">
    <property type="protein sequence ID" value="CAG6530552.1"/>
    <property type="molecule type" value="Transcribed_RNA"/>
</dbReference>
<dbReference type="EMBL" id="HBUE01308709">
    <property type="protein sequence ID" value="CAG6582377.1"/>
    <property type="molecule type" value="Transcribed_RNA"/>
</dbReference>
<reference evidence="1" key="1">
    <citation type="submission" date="2021-05" db="EMBL/GenBank/DDBJ databases">
        <authorList>
            <person name="Alioto T."/>
            <person name="Alioto T."/>
            <person name="Gomez Garrido J."/>
        </authorList>
    </citation>
    <scope>NUCLEOTIDE SEQUENCE</scope>
</reference>
<dbReference type="EMBL" id="HBUE01202529">
    <property type="protein sequence ID" value="CAG6530553.1"/>
    <property type="molecule type" value="Transcribed_RNA"/>
</dbReference>
<sequence length="109" mass="12386">MRSVHILRDSFLNLTAKIGSLSSPPDTQDHIRYDVRKYFGPIEPDCVSGTVSRKDIPPVTNSRWRRVRRPVQVDCDPNAILPRQNSENCPSNRRSSVHFSPAIMKIGET</sequence>
<protein>
    <submittedName>
        <fullName evidence="1">(northern house mosquito) hypothetical protein</fullName>
    </submittedName>
</protein>
<proteinExistence type="predicted"/>
<organism evidence="1">
    <name type="scientific">Culex pipiens</name>
    <name type="common">House mosquito</name>
    <dbReference type="NCBI Taxonomy" id="7175"/>
    <lineage>
        <taxon>Eukaryota</taxon>
        <taxon>Metazoa</taxon>
        <taxon>Ecdysozoa</taxon>
        <taxon>Arthropoda</taxon>
        <taxon>Hexapoda</taxon>
        <taxon>Insecta</taxon>
        <taxon>Pterygota</taxon>
        <taxon>Neoptera</taxon>
        <taxon>Endopterygota</taxon>
        <taxon>Diptera</taxon>
        <taxon>Nematocera</taxon>
        <taxon>Culicoidea</taxon>
        <taxon>Culicidae</taxon>
        <taxon>Culicinae</taxon>
        <taxon>Culicini</taxon>
        <taxon>Culex</taxon>
        <taxon>Culex</taxon>
    </lineage>
</organism>
<evidence type="ECO:0000313" key="1">
    <source>
        <dbReference type="EMBL" id="CAG6530553.1"/>
    </source>
</evidence>
<dbReference type="AlphaFoldDB" id="A0A8D8H9B8"/>